<name>A0ABP9PDT9_9PSEU</name>
<proteinExistence type="predicted"/>
<keyword evidence="2" id="KW-1185">Reference proteome</keyword>
<comment type="caution">
    <text evidence="1">The sequence shown here is derived from an EMBL/GenBank/DDBJ whole genome shotgun (WGS) entry which is preliminary data.</text>
</comment>
<protein>
    <submittedName>
        <fullName evidence="1">CoA transferase</fullName>
    </submittedName>
</protein>
<dbReference type="EMBL" id="BAABJP010000001">
    <property type="protein sequence ID" value="GAA5145001.1"/>
    <property type="molecule type" value="Genomic_DNA"/>
</dbReference>
<dbReference type="Gene3D" id="3.40.50.10540">
    <property type="entry name" value="Crotonobetainyl-coa:carnitine coa-transferase, domain 1"/>
    <property type="match status" value="2"/>
</dbReference>
<sequence length="469" mass="49365">MTSADWHDLLAEAWRAVAGEAPLPAHLSVDHVPRDQLPADVPVADTAIACIGAALLAAVALGKGPEDQAGSSRAASLRGDHLAAAVRSESYLTVGGRAAGPGFAPLSRFWRTADGWARTHANYPWHRRALLGAVGLPDHGTDDTELAERLASVFGELPAAEVERIVVEAGGVAAAMRTPDEWLRHPHGRVVAEQPLIGLTRHEPGRPRPRPAGGPLPAEGVRVLDLTRVIAGPVATRYLAALGADVLRLDPPDRPELTLHRYDGLPGKRSALLDASTRAGRTTLHELLAGADVLVHGYRPGALDRFGLDAETLAERHPGLVVVTLSAWGGRGPWGDRRGFDSIVQAGVGIAARESPGDGRPGALPCQLLDHGTGYLCAAAALDGLRRQAESGGGYLRELSLARTAHWLLGQPSIPAAPGVEPVADGDWLVDLRGDRGRVRTVAPPGAIDGRQLGWPDELIAYGAADARW</sequence>
<organism evidence="1 2">
    <name type="scientific">Pseudonocardia eucalypti</name>
    <dbReference type="NCBI Taxonomy" id="648755"/>
    <lineage>
        <taxon>Bacteria</taxon>
        <taxon>Bacillati</taxon>
        <taxon>Actinomycetota</taxon>
        <taxon>Actinomycetes</taxon>
        <taxon>Pseudonocardiales</taxon>
        <taxon>Pseudonocardiaceae</taxon>
        <taxon>Pseudonocardia</taxon>
    </lineage>
</organism>
<evidence type="ECO:0000313" key="1">
    <source>
        <dbReference type="EMBL" id="GAA5145001.1"/>
    </source>
</evidence>
<dbReference type="PANTHER" id="PTHR48228">
    <property type="entry name" value="SUCCINYL-COA--D-CITRAMALATE COA-TRANSFERASE"/>
    <property type="match status" value="1"/>
</dbReference>
<dbReference type="Proteomes" id="UP001428817">
    <property type="component" value="Unassembled WGS sequence"/>
</dbReference>
<dbReference type="SUPFAM" id="SSF89796">
    <property type="entry name" value="CoA-transferase family III (CaiB/BaiF)"/>
    <property type="match status" value="2"/>
</dbReference>
<accession>A0ABP9PDT9</accession>
<dbReference type="GO" id="GO:0016740">
    <property type="term" value="F:transferase activity"/>
    <property type="evidence" value="ECO:0007669"/>
    <property type="project" value="UniProtKB-KW"/>
</dbReference>
<keyword evidence="1" id="KW-0808">Transferase</keyword>
<dbReference type="Gene3D" id="3.30.1540.10">
    <property type="entry name" value="formyl-coa transferase, domain 3"/>
    <property type="match status" value="1"/>
</dbReference>
<gene>
    <name evidence="1" type="ORF">GCM10023321_02180</name>
</gene>
<dbReference type="InterPro" id="IPR003673">
    <property type="entry name" value="CoA-Trfase_fam_III"/>
</dbReference>
<dbReference type="PANTHER" id="PTHR48228:SF4">
    <property type="entry name" value="BLR3030 PROTEIN"/>
    <property type="match status" value="1"/>
</dbReference>
<reference evidence="2" key="1">
    <citation type="journal article" date="2019" name="Int. J. Syst. Evol. Microbiol.">
        <title>The Global Catalogue of Microorganisms (GCM) 10K type strain sequencing project: providing services to taxonomists for standard genome sequencing and annotation.</title>
        <authorList>
            <consortium name="The Broad Institute Genomics Platform"/>
            <consortium name="The Broad Institute Genome Sequencing Center for Infectious Disease"/>
            <person name="Wu L."/>
            <person name="Ma J."/>
        </authorList>
    </citation>
    <scope>NUCLEOTIDE SEQUENCE [LARGE SCALE GENOMIC DNA]</scope>
    <source>
        <strain evidence="2">JCM 18303</strain>
    </source>
</reference>
<dbReference type="InterPro" id="IPR044855">
    <property type="entry name" value="CoA-Trfase_III_dom3_sf"/>
</dbReference>
<evidence type="ECO:0000313" key="2">
    <source>
        <dbReference type="Proteomes" id="UP001428817"/>
    </source>
</evidence>
<dbReference type="InterPro" id="IPR023606">
    <property type="entry name" value="CoA-Trfase_III_dom_1_sf"/>
</dbReference>
<dbReference type="Pfam" id="PF02515">
    <property type="entry name" value="CoA_transf_3"/>
    <property type="match status" value="2"/>
</dbReference>
<dbReference type="RefSeq" id="WP_185058507.1">
    <property type="nucleotide sequence ID" value="NZ_BAABJP010000001.1"/>
</dbReference>
<dbReference type="InterPro" id="IPR050509">
    <property type="entry name" value="CoA-transferase_III"/>
</dbReference>